<proteinExistence type="predicted"/>
<feature type="non-terminal residue" evidence="1">
    <location>
        <position position="126"/>
    </location>
</feature>
<evidence type="ECO:0000313" key="1">
    <source>
        <dbReference type="EMBL" id="JAS53189.1"/>
    </source>
</evidence>
<accession>A0A1B6FSR1</accession>
<sequence length="126" mass="14163">DDYTEFNRLRAECRGLSSKCYGDYIAHVNRTIPLNIISFWTFVNNLKTAQDLPKTFYSGTNIVTSADDICNLFADHFSSTFAQDNSPTPFYEFPSSINLFGCELKESEVERKLKALDASKGAGPDK</sequence>
<protein>
    <submittedName>
        <fullName evidence="1">Uncharacterized protein</fullName>
    </submittedName>
</protein>
<gene>
    <name evidence="1" type="ORF">g.50750</name>
</gene>
<name>A0A1B6FSR1_9HEMI</name>
<organism evidence="1">
    <name type="scientific">Cuerna arida</name>
    <dbReference type="NCBI Taxonomy" id="1464854"/>
    <lineage>
        <taxon>Eukaryota</taxon>
        <taxon>Metazoa</taxon>
        <taxon>Ecdysozoa</taxon>
        <taxon>Arthropoda</taxon>
        <taxon>Hexapoda</taxon>
        <taxon>Insecta</taxon>
        <taxon>Pterygota</taxon>
        <taxon>Neoptera</taxon>
        <taxon>Paraneoptera</taxon>
        <taxon>Hemiptera</taxon>
        <taxon>Auchenorrhyncha</taxon>
        <taxon>Membracoidea</taxon>
        <taxon>Cicadellidae</taxon>
        <taxon>Cicadellinae</taxon>
        <taxon>Proconiini</taxon>
        <taxon>Cuerna</taxon>
    </lineage>
</organism>
<feature type="non-terminal residue" evidence="1">
    <location>
        <position position="1"/>
    </location>
</feature>
<dbReference type="EMBL" id="GECZ01016580">
    <property type="protein sequence ID" value="JAS53189.1"/>
    <property type="molecule type" value="Transcribed_RNA"/>
</dbReference>
<reference evidence="1" key="1">
    <citation type="submission" date="2015-11" db="EMBL/GenBank/DDBJ databases">
        <title>De novo transcriptome assembly of four potential Pierce s Disease insect vectors from Arizona vineyards.</title>
        <authorList>
            <person name="Tassone E.E."/>
        </authorList>
    </citation>
    <scope>NUCLEOTIDE SEQUENCE</scope>
</reference>
<dbReference type="AlphaFoldDB" id="A0A1B6FSR1"/>